<evidence type="ECO:0000256" key="1">
    <source>
        <dbReference type="SAM" id="MobiDB-lite"/>
    </source>
</evidence>
<feature type="transmembrane region" description="Helical" evidence="2">
    <location>
        <begin position="207"/>
        <end position="230"/>
    </location>
</feature>
<gene>
    <name evidence="3" type="ordered locus">amb1790</name>
</gene>
<dbReference type="EMBL" id="AP007255">
    <property type="protein sequence ID" value="BAE50594.1"/>
    <property type="molecule type" value="Genomic_DNA"/>
</dbReference>
<keyword evidence="2" id="KW-0472">Membrane</keyword>
<feature type="region of interest" description="Disordered" evidence="1">
    <location>
        <begin position="399"/>
        <end position="444"/>
    </location>
</feature>
<dbReference type="Proteomes" id="UP000007058">
    <property type="component" value="Chromosome"/>
</dbReference>
<feature type="compositionally biased region" description="Gly residues" evidence="1">
    <location>
        <begin position="423"/>
        <end position="434"/>
    </location>
</feature>
<keyword evidence="2" id="KW-1133">Transmembrane helix</keyword>
<keyword evidence="2" id="KW-0812">Transmembrane</keyword>
<feature type="transmembrane region" description="Helical" evidence="2">
    <location>
        <begin position="251"/>
        <end position="272"/>
    </location>
</feature>
<accession>Q2W6D1</accession>
<keyword evidence="4" id="KW-1185">Reference proteome</keyword>
<dbReference type="AlphaFoldDB" id="Q2W6D1"/>
<evidence type="ECO:0000256" key="2">
    <source>
        <dbReference type="SAM" id="Phobius"/>
    </source>
</evidence>
<feature type="transmembrane region" description="Helical" evidence="2">
    <location>
        <begin position="127"/>
        <end position="149"/>
    </location>
</feature>
<proteinExistence type="predicted"/>
<evidence type="ECO:0000313" key="4">
    <source>
        <dbReference type="Proteomes" id="UP000007058"/>
    </source>
</evidence>
<dbReference type="KEGG" id="mag:amb1790"/>
<feature type="transmembrane region" description="Helical" evidence="2">
    <location>
        <begin position="329"/>
        <end position="348"/>
    </location>
</feature>
<dbReference type="HOGENOM" id="CLU_046403_0_0_5"/>
<dbReference type="RefSeq" id="WP_011384195.1">
    <property type="nucleotide sequence ID" value="NC_007626.1"/>
</dbReference>
<name>Q2W6D1_PARM1</name>
<organism evidence="3 4">
    <name type="scientific">Paramagnetospirillum magneticum (strain ATCC 700264 / AMB-1)</name>
    <name type="common">Magnetospirillum magneticum</name>
    <dbReference type="NCBI Taxonomy" id="342108"/>
    <lineage>
        <taxon>Bacteria</taxon>
        <taxon>Pseudomonadati</taxon>
        <taxon>Pseudomonadota</taxon>
        <taxon>Alphaproteobacteria</taxon>
        <taxon>Rhodospirillales</taxon>
        <taxon>Magnetospirillaceae</taxon>
        <taxon>Paramagnetospirillum</taxon>
    </lineage>
</organism>
<dbReference type="STRING" id="342108.amb1790"/>
<feature type="transmembrane region" description="Helical" evidence="2">
    <location>
        <begin position="354"/>
        <end position="373"/>
    </location>
</feature>
<reference evidence="3 4" key="1">
    <citation type="journal article" date="2005" name="DNA Res.">
        <title>Complete genome sequence of the facultative anaerobic magnetotactic bacterium Magnetospirillum sp. strain AMB-1.</title>
        <authorList>
            <person name="Matsunaga T."/>
            <person name="Okamura Y."/>
            <person name="Fukuda Y."/>
            <person name="Wahyudi A.T."/>
            <person name="Murase Y."/>
            <person name="Takeyama H."/>
        </authorList>
    </citation>
    <scope>NUCLEOTIDE SEQUENCE [LARGE SCALE GENOMIC DNA]</scope>
    <source>
        <strain evidence="4">ATCC 700264 / AMB-1</strain>
    </source>
</reference>
<feature type="transmembrane region" description="Helical" evidence="2">
    <location>
        <begin position="59"/>
        <end position="78"/>
    </location>
</feature>
<protein>
    <submittedName>
        <fullName evidence="3">Uncharacterized protein</fullName>
    </submittedName>
</protein>
<feature type="transmembrane region" description="Helical" evidence="2">
    <location>
        <begin position="278"/>
        <end position="296"/>
    </location>
</feature>
<feature type="transmembrane region" description="Helical" evidence="2">
    <location>
        <begin position="179"/>
        <end position="201"/>
    </location>
</feature>
<dbReference type="OrthoDB" id="7832851at2"/>
<sequence length="444" mass="47115">MTGGKIGAVLSPLAIIVVINGAVGWALFRWQWASDGAGAALLLYLALEWPAMSRGGRKMLAVCSAAALVATLFLPQALPVLRHGMAEAAFIVGLFTTLGMLRDSAQTSHLIHRCGEQMVRQRPGRRYAALSLGSHLISLVLNFGVLALLGVMVAKGNTLNAANGDEIVKNIRKRRMMTAIMRGFAMMTVWSPLAVSFTVIQQVVPGLAWWHLLPLQVALSLILMGWGWILDRLDFPPHTRRLPPHRHKTDFRPILGLVLLVGAIVVGAVALAEALGTRLVVGAMMVVPPAAVIWLFTQQEGPVLRRAATTAGLFLRRLGTSLPGARSEVAMLGGAMFLGTVVAAFISPEDTARVIALVPLPPIALAVLLAWGVMVRPIWASRSCHHHLAGQCAGQPFGGRHQSADHGQRHAGRLGPVHLHHPGGSGGDVGGPGGRVPVKTVSGP</sequence>
<evidence type="ECO:0000313" key="3">
    <source>
        <dbReference type="EMBL" id="BAE50594.1"/>
    </source>
</evidence>
<feature type="transmembrane region" description="Helical" evidence="2">
    <location>
        <begin position="7"/>
        <end position="24"/>
    </location>
</feature>